<dbReference type="InterPro" id="IPR036922">
    <property type="entry name" value="Rieske_2Fe-2S_sf"/>
</dbReference>
<name>A0A835H7T8_9MAGN</name>
<reference evidence="12 13" key="1">
    <citation type="submission" date="2020-10" db="EMBL/GenBank/DDBJ databases">
        <title>The Coptis chinensis genome and diversification of protoberbering-type alkaloids.</title>
        <authorList>
            <person name="Wang B."/>
            <person name="Shu S."/>
            <person name="Song C."/>
            <person name="Liu Y."/>
        </authorList>
    </citation>
    <scope>NUCLEOTIDE SEQUENCE [LARGE SCALE GENOMIC DNA]</scope>
    <source>
        <strain evidence="12">HL-2020</strain>
        <tissue evidence="12">Leaf</tissue>
    </source>
</reference>
<evidence type="ECO:0000256" key="10">
    <source>
        <dbReference type="ARBA" id="ARBA00023136"/>
    </source>
</evidence>
<keyword evidence="8" id="KW-0408">Iron</keyword>
<dbReference type="InterPro" id="IPR017941">
    <property type="entry name" value="Rieske_2Fe-2S"/>
</dbReference>
<keyword evidence="6" id="KW-1133">Transmembrane helix</keyword>
<evidence type="ECO:0000256" key="2">
    <source>
        <dbReference type="ARBA" id="ARBA00022692"/>
    </source>
</evidence>
<accession>A0A835H7T8</accession>
<dbReference type="GO" id="GO:0016491">
    <property type="term" value="F:oxidoreductase activity"/>
    <property type="evidence" value="ECO:0007669"/>
    <property type="project" value="UniProtKB-KW"/>
</dbReference>
<dbReference type="AlphaFoldDB" id="A0A835H7T8"/>
<proteinExistence type="predicted"/>
<evidence type="ECO:0000256" key="3">
    <source>
        <dbReference type="ARBA" id="ARBA00022714"/>
    </source>
</evidence>
<dbReference type="PANTHER" id="PTHR21266">
    <property type="entry name" value="IRON-SULFUR DOMAIN CONTAINING PROTEIN"/>
    <property type="match status" value="1"/>
</dbReference>
<dbReference type="PROSITE" id="PS51296">
    <property type="entry name" value="RIESKE"/>
    <property type="match status" value="1"/>
</dbReference>
<evidence type="ECO:0000313" key="12">
    <source>
        <dbReference type="EMBL" id="KAF9595250.1"/>
    </source>
</evidence>
<dbReference type="EMBL" id="JADFTS010000008">
    <property type="protein sequence ID" value="KAF9595250.1"/>
    <property type="molecule type" value="Genomic_DNA"/>
</dbReference>
<organism evidence="12 13">
    <name type="scientific">Coptis chinensis</name>
    <dbReference type="NCBI Taxonomy" id="261450"/>
    <lineage>
        <taxon>Eukaryota</taxon>
        <taxon>Viridiplantae</taxon>
        <taxon>Streptophyta</taxon>
        <taxon>Embryophyta</taxon>
        <taxon>Tracheophyta</taxon>
        <taxon>Spermatophyta</taxon>
        <taxon>Magnoliopsida</taxon>
        <taxon>Ranunculales</taxon>
        <taxon>Ranunculaceae</taxon>
        <taxon>Coptidoideae</taxon>
        <taxon>Coptis</taxon>
    </lineage>
</organism>
<keyword evidence="10" id="KW-0472">Membrane</keyword>
<comment type="caution">
    <text evidence="12">The sequence shown here is derived from an EMBL/GenBank/DDBJ whole genome shotgun (WGS) entry which is preliminary data.</text>
</comment>
<dbReference type="GO" id="GO:0016020">
    <property type="term" value="C:membrane"/>
    <property type="evidence" value="ECO:0007669"/>
    <property type="project" value="UniProtKB-SubCell"/>
</dbReference>
<sequence length="254" mass="28335">MVLHIYFIAVHKNSRAVKCSKSLHVHKYRPLQASAAKTAVVAMEAVTASTFSSLLSIIPTIPSPKPVFSKPFKLHVPKSCLSSNTRNRTSIKLNSATFSTVSTEPKDPIAPKVENEVQKEKFDWYSHWYPVMPLCDLDKKVPHAKKVLGIDIVVWWDRNEEKWQVFDDKCPHRLAPLSEGRIDQWGRLQCVYHGWCFNGSGDCKFIPQAPTDGPAGGCKVEIPIEASKKVVSIQSNGLLPKISSSKKKAKVSKS</sequence>
<evidence type="ECO:0000256" key="5">
    <source>
        <dbReference type="ARBA" id="ARBA00022946"/>
    </source>
</evidence>
<dbReference type="SUPFAM" id="SSF50022">
    <property type="entry name" value="ISP domain"/>
    <property type="match status" value="1"/>
</dbReference>
<dbReference type="Proteomes" id="UP000631114">
    <property type="component" value="Unassembled WGS sequence"/>
</dbReference>
<keyword evidence="7" id="KW-0560">Oxidoreductase</keyword>
<keyword evidence="13" id="KW-1185">Reference proteome</keyword>
<evidence type="ECO:0000256" key="7">
    <source>
        <dbReference type="ARBA" id="ARBA00023002"/>
    </source>
</evidence>
<evidence type="ECO:0000259" key="11">
    <source>
        <dbReference type="PROSITE" id="PS51296"/>
    </source>
</evidence>
<gene>
    <name evidence="12" type="ORF">IFM89_038253</name>
</gene>
<dbReference type="GO" id="GO:0046872">
    <property type="term" value="F:metal ion binding"/>
    <property type="evidence" value="ECO:0007669"/>
    <property type="project" value="UniProtKB-KW"/>
</dbReference>
<evidence type="ECO:0000256" key="6">
    <source>
        <dbReference type="ARBA" id="ARBA00022989"/>
    </source>
</evidence>
<dbReference type="Gene3D" id="2.102.10.10">
    <property type="entry name" value="Rieske [2Fe-2S] iron-sulphur domain"/>
    <property type="match status" value="1"/>
</dbReference>
<dbReference type="InterPro" id="IPR050584">
    <property type="entry name" value="Cholesterol_7-desaturase"/>
</dbReference>
<evidence type="ECO:0000256" key="4">
    <source>
        <dbReference type="ARBA" id="ARBA00022723"/>
    </source>
</evidence>
<dbReference type="GO" id="GO:0051537">
    <property type="term" value="F:2 iron, 2 sulfur cluster binding"/>
    <property type="evidence" value="ECO:0007669"/>
    <property type="project" value="UniProtKB-KW"/>
</dbReference>
<dbReference type="PANTHER" id="PTHR21266:SF32">
    <property type="entry name" value="CHOLESTEROL 7-DESATURASE NVD"/>
    <property type="match status" value="1"/>
</dbReference>
<comment type="subcellular location">
    <subcellularLocation>
        <location evidence="1">Membrane</location>
    </subcellularLocation>
</comment>
<keyword evidence="5" id="KW-0809">Transit peptide</keyword>
<keyword evidence="2" id="KW-0812">Transmembrane</keyword>
<keyword evidence="4" id="KW-0479">Metal-binding</keyword>
<keyword evidence="3" id="KW-0001">2Fe-2S</keyword>
<protein>
    <recommendedName>
        <fullName evidence="11">Rieske domain-containing protein</fullName>
    </recommendedName>
</protein>
<dbReference type="Pfam" id="PF00355">
    <property type="entry name" value="Rieske"/>
    <property type="match status" value="1"/>
</dbReference>
<feature type="domain" description="Rieske" evidence="11">
    <location>
        <begin position="128"/>
        <end position="233"/>
    </location>
</feature>
<keyword evidence="9" id="KW-0411">Iron-sulfur</keyword>
<evidence type="ECO:0000256" key="9">
    <source>
        <dbReference type="ARBA" id="ARBA00023014"/>
    </source>
</evidence>
<evidence type="ECO:0000313" key="13">
    <source>
        <dbReference type="Proteomes" id="UP000631114"/>
    </source>
</evidence>
<dbReference type="GO" id="GO:0005737">
    <property type="term" value="C:cytoplasm"/>
    <property type="evidence" value="ECO:0007669"/>
    <property type="project" value="TreeGrafter"/>
</dbReference>
<evidence type="ECO:0000256" key="1">
    <source>
        <dbReference type="ARBA" id="ARBA00004370"/>
    </source>
</evidence>
<evidence type="ECO:0000256" key="8">
    <source>
        <dbReference type="ARBA" id="ARBA00023004"/>
    </source>
</evidence>
<dbReference type="OrthoDB" id="426882at2759"/>